<dbReference type="OrthoDB" id="408631at2759"/>
<accession>A0A6A6TVF4</accession>
<gene>
    <name evidence="3" type="ORF">BT63DRAFT_430286</name>
</gene>
<protein>
    <recommendedName>
        <fullName evidence="2">Alpha/beta hydrolase fold-3 domain-containing protein</fullName>
    </recommendedName>
</protein>
<keyword evidence="1" id="KW-0378">Hydrolase</keyword>
<dbReference type="GO" id="GO:0016787">
    <property type="term" value="F:hydrolase activity"/>
    <property type="evidence" value="ECO:0007669"/>
    <property type="project" value="UniProtKB-KW"/>
</dbReference>
<evidence type="ECO:0000313" key="4">
    <source>
        <dbReference type="Proteomes" id="UP000799302"/>
    </source>
</evidence>
<dbReference type="AlphaFoldDB" id="A0A6A6TVF4"/>
<dbReference type="Proteomes" id="UP000799302">
    <property type="component" value="Unassembled WGS sequence"/>
</dbReference>
<dbReference type="PANTHER" id="PTHR48081">
    <property type="entry name" value="AB HYDROLASE SUPERFAMILY PROTEIN C4A8.06C"/>
    <property type="match status" value="1"/>
</dbReference>
<organism evidence="3 4">
    <name type="scientific">Microthyrium microscopicum</name>
    <dbReference type="NCBI Taxonomy" id="703497"/>
    <lineage>
        <taxon>Eukaryota</taxon>
        <taxon>Fungi</taxon>
        <taxon>Dikarya</taxon>
        <taxon>Ascomycota</taxon>
        <taxon>Pezizomycotina</taxon>
        <taxon>Dothideomycetes</taxon>
        <taxon>Dothideomycetes incertae sedis</taxon>
        <taxon>Microthyriales</taxon>
        <taxon>Microthyriaceae</taxon>
        <taxon>Microthyrium</taxon>
    </lineage>
</organism>
<dbReference type="SUPFAM" id="SSF53474">
    <property type="entry name" value="alpha/beta-Hydrolases"/>
    <property type="match status" value="1"/>
</dbReference>
<dbReference type="Gene3D" id="3.40.50.1820">
    <property type="entry name" value="alpha/beta hydrolase"/>
    <property type="match status" value="1"/>
</dbReference>
<evidence type="ECO:0000259" key="2">
    <source>
        <dbReference type="Pfam" id="PF07859"/>
    </source>
</evidence>
<name>A0A6A6TVF4_9PEZI</name>
<feature type="domain" description="Alpha/beta hydrolase fold-3" evidence="2">
    <location>
        <begin position="99"/>
        <end position="308"/>
    </location>
</feature>
<dbReference type="PANTHER" id="PTHR48081:SF8">
    <property type="entry name" value="ALPHA_BETA HYDROLASE FOLD-3 DOMAIN-CONTAINING PROTEIN-RELATED"/>
    <property type="match status" value="1"/>
</dbReference>
<proteinExistence type="predicted"/>
<dbReference type="InterPro" id="IPR050300">
    <property type="entry name" value="GDXG_lipolytic_enzyme"/>
</dbReference>
<evidence type="ECO:0000256" key="1">
    <source>
        <dbReference type="ARBA" id="ARBA00022801"/>
    </source>
</evidence>
<evidence type="ECO:0000313" key="3">
    <source>
        <dbReference type="EMBL" id="KAF2663436.1"/>
    </source>
</evidence>
<sequence length="333" mass="35586">MSGSNDLNLNASAFDPANMSPETAKLNTMIETMFVKGPTWMEVGAAKYRSMRALGQTALPAPVLLPDAEDIPIPSRDTGRTIPVRKIVPKDSASKGIFLHIHGGGFVIGGHQEQDISLARYATTHSLTVLSIGYRLAPEHPFPAPLEDCIDVAHHLVDNDSHGPILFMGGESAGANLAVVTALHLHVSRPSFTLLGLVLPFGVYDGTMNLPSIAGNTRPLLLNEEVMQAFMDAYTPSYTIAQIRDPRISPLYADLHGLAAKKKLPPAVMVVGTADPLVDDTLMMGMKWQAAGGEAFVKVYAGGAHGFTAFPAAVGEEARVEILDWMGKKLEGL</sequence>
<dbReference type="InterPro" id="IPR013094">
    <property type="entry name" value="AB_hydrolase_3"/>
</dbReference>
<dbReference type="Pfam" id="PF07859">
    <property type="entry name" value="Abhydrolase_3"/>
    <property type="match status" value="1"/>
</dbReference>
<reference evidence="3" key="1">
    <citation type="journal article" date="2020" name="Stud. Mycol.">
        <title>101 Dothideomycetes genomes: a test case for predicting lifestyles and emergence of pathogens.</title>
        <authorList>
            <person name="Haridas S."/>
            <person name="Albert R."/>
            <person name="Binder M."/>
            <person name="Bloem J."/>
            <person name="Labutti K."/>
            <person name="Salamov A."/>
            <person name="Andreopoulos B."/>
            <person name="Baker S."/>
            <person name="Barry K."/>
            <person name="Bills G."/>
            <person name="Bluhm B."/>
            <person name="Cannon C."/>
            <person name="Castanera R."/>
            <person name="Culley D."/>
            <person name="Daum C."/>
            <person name="Ezra D."/>
            <person name="Gonzalez J."/>
            <person name="Henrissat B."/>
            <person name="Kuo A."/>
            <person name="Liang C."/>
            <person name="Lipzen A."/>
            <person name="Lutzoni F."/>
            <person name="Magnuson J."/>
            <person name="Mondo S."/>
            <person name="Nolan M."/>
            <person name="Ohm R."/>
            <person name="Pangilinan J."/>
            <person name="Park H.-J."/>
            <person name="Ramirez L."/>
            <person name="Alfaro M."/>
            <person name="Sun H."/>
            <person name="Tritt A."/>
            <person name="Yoshinaga Y."/>
            <person name="Zwiers L.-H."/>
            <person name="Turgeon B."/>
            <person name="Goodwin S."/>
            <person name="Spatafora J."/>
            <person name="Crous P."/>
            <person name="Grigoriev I."/>
        </authorList>
    </citation>
    <scope>NUCLEOTIDE SEQUENCE</scope>
    <source>
        <strain evidence="3">CBS 115976</strain>
    </source>
</reference>
<dbReference type="InterPro" id="IPR029058">
    <property type="entry name" value="AB_hydrolase_fold"/>
</dbReference>
<keyword evidence="4" id="KW-1185">Reference proteome</keyword>
<dbReference type="EMBL" id="MU004245">
    <property type="protein sequence ID" value="KAF2663436.1"/>
    <property type="molecule type" value="Genomic_DNA"/>
</dbReference>